<organism evidence="2 3">
    <name type="scientific">Verminephrobacter aporrectodeae subsp. tuberculatae</name>
    <dbReference type="NCBI Taxonomy" id="1110392"/>
    <lineage>
        <taxon>Bacteria</taxon>
        <taxon>Pseudomonadati</taxon>
        <taxon>Pseudomonadota</taxon>
        <taxon>Betaproteobacteria</taxon>
        <taxon>Burkholderiales</taxon>
        <taxon>Comamonadaceae</taxon>
        <taxon>Verminephrobacter</taxon>
    </lineage>
</organism>
<protein>
    <submittedName>
        <fullName evidence="2">Uncharacterized protein</fullName>
    </submittedName>
</protein>
<keyword evidence="1" id="KW-0812">Transmembrane</keyword>
<evidence type="ECO:0000313" key="3">
    <source>
        <dbReference type="Proteomes" id="UP001208935"/>
    </source>
</evidence>
<evidence type="ECO:0000313" key="2">
    <source>
        <dbReference type="EMBL" id="MCW5320121.1"/>
    </source>
</evidence>
<gene>
    <name evidence="2" type="ORF">D5039_02685</name>
</gene>
<accession>A0ABT3KP72</accession>
<keyword evidence="1" id="KW-1133">Transmembrane helix</keyword>
<reference evidence="3" key="1">
    <citation type="submission" date="2023-07" db="EMBL/GenBank/DDBJ databases">
        <title>Verminephrobacter genomes.</title>
        <authorList>
            <person name="Lund M.B."/>
        </authorList>
    </citation>
    <scope>NUCLEOTIDE SEQUENCE [LARGE SCALE GENOMIC DNA]</scope>
    <source>
        <strain evidence="3">AtM5-05</strain>
    </source>
</reference>
<dbReference type="GeneID" id="77322206"/>
<sequence length="83" mass="8906">MNMNDLPVGDMLAQAWAMLASHLGSAWSWLQRIWDEAPVPLLLGIVIGLVLARLLRSLLLVIGLIAVAFVVVRMAGISVPGFG</sequence>
<dbReference type="Proteomes" id="UP001208935">
    <property type="component" value="Unassembled WGS sequence"/>
</dbReference>
<dbReference type="EMBL" id="QZCW01000001">
    <property type="protein sequence ID" value="MCW5320121.1"/>
    <property type="molecule type" value="Genomic_DNA"/>
</dbReference>
<feature type="transmembrane region" description="Helical" evidence="1">
    <location>
        <begin position="61"/>
        <end position="82"/>
    </location>
</feature>
<feature type="transmembrane region" description="Helical" evidence="1">
    <location>
        <begin position="37"/>
        <end position="55"/>
    </location>
</feature>
<dbReference type="RefSeq" id="WP_265256890.1">
    <property type="nucleotide sequence ID" value="NZ_QZCV01000001.1"/>
</dbReference>
<evidence type="ECO:0000256" key="1">
    <source>
        <dbReference type="SAM" id="Phobius"/>
    </source>
</evidence>
<name>A0ABT3KP72_9BURK</name>
<keyword evidence="1" id="KW-0472">Membrane</keyword>
<comment type="caution">
    <text evidence="2">The sequence shown here is derived from an EMBL/GenBank/DDBJ whole genome shotgun (WGS) entry which is preliminary data.</text>
</comment>
<proteinExistence type="predicted"/>
<keyword evidence="3" id="KW-1185">Reference proteome</keyword>